<keyword evidence="4" id="KW-1185">Reference proteome</keyword>
<dbReference type="InterPro" id="IPR003675">
    <property type="entry name" value="Rce1/LyrA-like_dom"/>
</dbReference>
<protein>
    <recommendedName>
        <fullName evidence="2">CAAX prenyl protease 2/Lysostaphin resistance protein A-like domain-containing protein</fullName>
    </recommendedName>
</protein>
<feature type="transmembrane region" description="Helical" evidence="1">
    <location>
        <begin position="193"/>
        <end position="222"/>
    </location>
</feature>
<dbReference type="PANTHER" id="PTHR35797">
    <property type="entry name" value="PROTEASE-RELATED"/>
    <property type="match status" value="1"/>
</dbReference>
<organism evidence="3 4">
    <name type="scientific">Dictyobacter halimunensis</name>
    <dbReference type="NCBI Taxonomy" id="3026934"/>
    <lineage>
        <taxon>Bacteria</taxon>
        <taxon>Bacillati</taxon>
        <taxon>Chloroflexota</taxon>
        <taxon>Ktedonobacteria</taxon>
        <taxon>Ktedonobacterales</taxon>
        <taxon>Dictyobacteraceae</taxon>
        <taxon>Dictyobacter</taxon>
    </lineage>
</organism>
<comment type="caution">
    <text evidence="3">The sequence shown here is derived from an EMBL/GenBank/DDBJ whole genome shotgun (WGS) entry which is preliminary data.</text>
</comment>
<feature type="transmembrane region" description="Helical" evidence="1">
    <location>
        <begin position="85"/>
        <end position="107"/>
    </location>
</feature>
<dbReference type="InterPro" id="IPR042150">
    <property type="entry name" value="MmRce1-like"/>
</dbReference>
<dbReference type="PANTHER" id="PTHR35797:SF1">
    <property type="entry name" value="PROTEASE"/>
    <property type="match status" value="1"/>
</dbReference>
<feature type="transmembrane region" description="Helical" evidence="1">
    <location>
        <begin position="119"/>
        <end position="138"/>
    </location>
</feature>
<name>A0ABQ6G322_9CHLR</name>
<evidence type="ECO:0000256" key="1">
    <source>
        <dbReference type="SAM" id="Phobius"/>
    </source>
</evidence>
<evidence type="ECO:0000259" key="2">
    <source>
        <dbReference type="Pfam" id="PF02517"/>
    </source>
</evidence>
<evidence type="ECO:0000313" key="4">
    <source>
        <dbReference type="Proteomes" id="UP001344906"/>
    </source>
</evidence>
<accession>A0ABQ6G322</accession>
<feature type="transmembrane region" description="Helical" evidence="1">
    <location>
        <begin position="43"/>
        <end position="64"/>
    </location>
</feature>
<proteinExistence type="predicted"/>
<sequence>MSMSEQIITRQSRPFSLVVYLLIVFGLSWPFQIASVVWGGENFALVYALNCTAMIMVTVGTYIAGRYVFRDGFAGSGWSWGWPRYYLAVIGLALLLWVVPTCVDLALKTLKLPAYITPMQIMWVFVLLFGTLIPGFGEEFGWRGYMLPRLAQRMSARRAVLQHSVIWWFWHLPILVGNAVVVSLDSMKSSTGISIALTVLMIILLSAIPTILHGVVFAYIWTRYRSLAVSSVYHASYDGLRDSLTLTIGLGPVASLWANLVLIVLGIVLLWKGNWTSLTVGAASTEVPVPAEVA</sequence>
<feature type="domain" description="CAAX prenyl protease 2/Lysostaphin resistance protein A-like" evidence="2">
    <location>
        <begin position="122"/>
        <end position="239"/>
    </location>
</feature>
<reference evidence="3 4" key="1">
    <citation type="submission" date="2023-02" db="EMBL/GenBank/DDBJ databases">
        <title>Dictyobacter halimunensis sp. nov., a new member of the class Ktedonobacteria from forest soil in a geothermal area.</title>
        <authorList>
            <person name="Rachmania M.K."/>
            <person name="Ningsih F."/>
            <person name="Sakai Y."/>
            <person name="Yabe S."/>
            <person name="Yokota A."/>
            <person name="Sjamsuridzal W."/>
        </authorList>
    </citation>
    <scope>NUCLEOTIDE SEQUENCE [LARGE SCALE GENOMIC DNA]</scope>
    <source>
        <strain evidence="3 4">S3.2.2.5</strain>
    </source>
</reference>
<feature type="transmembrane region" description="Helical" evidence="1">
    <location>
        <begin position="243"/>
        <end position="271"/>
    </location>
</feature>
<feature type="transmembrane region" description="Helical" evidence="1">
    <location>
        <begin position="12"/>
        <end position="31"/>
    </location>
</feature>
<keyword evidence="1" id="KW-1133">Transmembrane helix</keyword>
<dbReference type="Proteomes" id="UP001344906">
    <property type="component" value="Unassembled WGS sequence"/>
</dbReference>
<keyword evidence="1" id="KW-0472">Membrane</keyword>
<gene>
    <name evidence="3" type="ORF">KDH_70470</name>
</gene>
<dbReference type="Pfam" id="PF02517">
    <property type="entry name" value="Rce1-like"/>
    <property type="match status" value="1"/>
</dbReference>
<feature type="transmembrane region" description="Helical" evidence="1">
    <location>
        <begin position="159"/>
        <end position="181"/>
    </location>
</feature>
<evidence type="ECO:0000313" key="3">
    <source>
        <dbReference type="EMBL" id="GLV60227.1"/>
    </source>
</evidence>
<dbReference type="EMBL" id="BSRI01000002">
    <property type="protein sequence ID" value="GLV60227.1"/>
    <property type="molecule type" value="Genomic_DNA"/>
</dbReference>
<keyword evidence="1" id="KW-0812">Transmembrane</keyword>